<dbReference type="GO" id="GO:0035447">
    <property type="term" value="F:mycothiol synthase activity"/>
    <property type="evidence" value="ECO:0007669"/>
    <property type="project" value="UniProtKB-EC"/>
</dbReference>
<evidence type="ECO:0000313" key="2">
    <source>
        <dbReference type="Proteomes" id="UP000218263"/>
    </source>
</evidence>
<dbReference type="OrthoDB" id="9792929at2"/>
<dbReference type="EMBL" id="AP017313">
    <property type="protein sequence ID" value="BAU55816.1"/>
    <property type="molecule type" value="Genomic_DNA"/>
</dbReference>
<keyword evidence="1" id="KW-0808">Transferase</keyword>
<dbReference type="KEGG" id="mgot:MgSA37_04008"/>
<dbReference type="SUPFAM" id="SSF55729">
    <property type="entry name" value="Acyl-CoA N-acyltransferases (Nat)"/>
    <property type="match status" value="1"/>
</dbReference>
<dbReference type="GO" id="GO:0005840">
    <property type="term" value="C:ribosome"/>
    <property type="evidence" value="ECO:0007669"/>
    <property type="project" value="UniProtKB-KW"/>
</dbReference>
<dbReference type="PANTHER" id="PTHR43877">
    <property type="entry name" value="AMINOALKYLPHOSPHONATE N-ACETYLTRANSFERASE-RELATED-RELATED"/>
    <property type="match status" value="1"/>
</dbReference>
<dbReference type="Proteomes" id="UP000218263">
    <property type="component" value="Chromosome"/>
</dbReference>
<name>A0A0X8X568_9SPHI</name>
<dbReference type="PANTHER" id="PTHR43877:SF2">
    <property type="entry name" value="AMINOALKYLPHOSPHONATE N-ACETYLTRANSFERASE-RELATED"/>
    <property type="match status" value="1"/>
</dbReference>
<dbReference type="Gene3D" id="3.40.630.30">
    <property type="match status" value="1"/>
</dbReference>
<organism evidence="1 2">
    <name type="scientific">Mucilaginibacter gotjawali</name>
    <dbReference type="NCBI Taxonomy" id="1550579"/>
    <lineage>
        <taxon>Bacteria</taxon>
        <taxon>Pseudomonadati</taxon>
        <taxon>Bacteroidota</taxon>
        <taxon>Sphingobacteriia</taxon>
        <taxon>Sphingobacteriales</taxon>
        <taxon>Sphingobacteriaceae</taxon>
        <taxon>Mucilaginibacter</taxon>
    </lineage>
</organism>
<accession>A0A0X8X568</accession>
<protein>
    <submittedName>
        <fullName evidence="1">Mycothiol acetyltransferase</fullName>
        <ecNumber evidence="1">2.3.1.189</ecNumber>
    </submittedName>
</protein>
<keyword evidence="1" id="KW-0012">Acyltransferase</keyword>
<gene>
    <name evidence="1" type="primary">mshD</name>
    <name evidence="1" type="ORF">MgSA37_04008</name>
</gene>
<dbReference type="RefSeq" id="WP_096354283.1">
    <property type="nucleotide sequence ID" value="NZ_AP017313.1"/>
</dbReference>
<dbReference type="Pfam" id="PF00583">
    <property type="entry name" value="Acetyltransf_1"/>
    <property type="match status" value="1"/>
</dbReference>
<keyword evidence="2" id="KW-1185">Reference proteome</keyword>
<dbReference type="InterPro" id="IPR050832">
    <property type="entry name" value="Bact_Acetyltransf"/>
</dbReference>
<proteinExistence type="predicted"/>
<evidence type="ECO:0000313" key="1">
    <source>
        <dbReference type="EMBL" id="BAU55816.1"/>
    </source>
</evidence>
<dbReference type="AlphaFoldDB" id="A0A0X8X568"/>
<reference evidence="1 2" key="1">
    <citation type="submission" date="2015-12" db="EMBL/GenBank/DDBJ databases">
        <title>Genome sequence of Mucilaginibacter gotjawali.</title>
        <authorList>
            <person name="Lee J.S."/>
            <person name="Lee K.C."/>
            <person name="Kim K.K."/>
            <person name="Lee B.W."/>
        </authorList>
    </citation>
    <scope>NUCLEOTIDE SEQUENCE [LARGE SCALE GENOMIC DNA]</scope>
    <source>
        <strain evidence="1 2">SA3-7</strain>
    </source>
</reference>
<sequence>MQIKRITLSEYQLVTGLFDKYRVFYKQPSDIPLAEKFIRERLENKESVIFVAFDNDGSPAGFTQLYPLISSVRAIKNWLLNDLYVDAAYRKQGVGEALIKTAMDFAAGENAVYLKLETAVDNYAAQSLYEAIGFKKQEPETGYLTYKIEVNKQ</sequence>
<dbReference type="CDD" id="cd04301">
    <property type="entry name" value="NAT_SF"/>
    <property type="match status" value="1"/>
</dbReference>
<dbReference type="InterPro" id="IPR000182">
    <property type="entry name" value="GNAT_dom"/>
</dbReference>
<dbReference type="PROSITE" id="PS51186">
    <property type="entry name" value="GNAT"/>
    <property type="match status" value="1"/>
</dbReference>
<dbReference type="EC" id="2.3.1.189" evidence="1"/>
<dbReference type="InterPro" id="IPR016181">
    <property type="entry name" value="Acyl_CoA_acyltransferase"/>
</dbReference>